<reference evidence="9" key="1">
    <citation type="submission" date="2020-09" db="EMBL/GenBank/DDBJ databases">
        <title>Pelagicoccus enzymogenes sp. nov. with an EPS production, isolated from marine sediment.</title>
        <authorList>
            <person name="Feng X."/>
        </authorList>
    </citation>
    <scope>NUCLEOTIDE SEQUENCE</scope>
    <source>
        <strain evidence="9">NFK12</strain>
    </source>
</reference>
<keyword evidence="10" id="KW-1185">Reference proteome</keyword>
<protein>
    <submittedName>
        <fullName evidence="9">AEC family transporter</fullName>
    </submittedName>
</protein>
<dbReference type="GO" id="GO:0055085">
    <property type="term" value="P:transmembrane transport"/>
    <property type="evidence" value="ECO:0007669"/>
    <property type="project" value="InterPro"/>
</dbReference>
<dbReference type="Proteomes" id="UP000622317">
    <property type="component" value="Unassembled WGS sequence"/>
</dbReference>
<dbReference type="InterPro" id="IPR038770">
    <property type="entry name" value="Na+/solute_symporter_sf"/>
</dbReference>
<keyword evidence="4" id="KW-1003">Cell membrane</keyword>
<comment type="similarity">
    <text evidence="2">Belongs to the auxin efflux carrier (TC 2.A.69) family.</text>
</comment>
<gene>
    <name evidence="9" type="ORF">IEN85_07815</name>
</gene>
<evidence type="ECO:0000313" key="9">
    <source>
        <dbReference type="EMBL" id="MBD5779398.1"/>
    </source>
</evidence>
<evidence type="ECO:0000256" key="3">
    <source>
        <dbReference type="ARBA" id="ARBA00022448"/>
    </source>
</evidence>
<keyword evidence="5 8" id="KW-0812">Transmembrane</keyword>
<proteinExistence type="inferred from homology"/>
<dbReference type="PANTHER" id="PTHR36838">
    <property type="entry name" value="AUXIN EFFLUX CARRIER FAMILY PROTEIN"/>
    <property type="match status" value="1"/>
</dbReference>
<feature type="transmembrane region" description="Helical" evidence="8">
    <location>
        <begin position="6"/>
        <end position="26"/>
    </location>
</feature>
<evidence type="ECO:0000256" key="7">
    <source>
        <dbReference type="ARBA" id="ARBA00023136"/>
    </source>
</evidence>
<dbReference type="AlphaFoldDB" id="A0A927IH63"/>
<dbReference type="PANTHER" id="PTHR36838:SF1">
    <property type="entry name" value="SLR1864 PROTEIN"/>
    <property type="match status" value="1"/>
</dbReference>
<feature type="transmembrane region" description="Helical" evidence="8">
    <location>
        <begin position="230"/>
        <end position="251"/>
    </location>
</feature>
<feature type="transmembrane region" description="Helical" evidence="8">
    <location>
        <begin position="189"/>
        <end position="209"/>
    </location>
</feature>
<dbReference type="RefSeq" id="WP_191616524.1">
    <property type="nucleotide sequence ID" value="NZ_JACYFG010000007.1"/>
</dbReference>
<comment type="caution">
    <text evidence="9">The sequence shown here is derived from an EMBL/GenBank/DDBJ whole genome shotgun (WGS) entry which is preliminary data.</text>
</comment>
<evidence type="ECO:0000256" key="6">
    <source>
        <dbReference type="ARBA" id="ARBA00022989"/>
    </source>
</evidence>
<sequence length="315" mass="33927">MNDYLSILLLILPVFAMLGTGMFLRWKGWFEGTVEEGVTLLVVKVFYPCLIVSAMLKAEPFEARSGALWAPVIGFGTVTFGFLAASAIGRAFGYKKGSGLRTFAFSTGIYNYGYLPIPLMESMFGSNELAVLFVHNVGIEVGIWTVGISFLAGGSLRDGLRKIFNPMVVALAIGLAINMAGLAGELPSVLTRVINLLAGCAVPLGLLAIGSSLFDHIRSGEKLWEARDGILGTLLRLGLLPCLGLWIAWYFPLPIELKRVLVFQSAMPAGIMPILIAKHYGGQPMVAVRVVLATTAIGMLTMPLWIRFGLELIGS</sequence>
<dbReference type="GO" id="GO:0005886">
    <property type="term" value="C:plasma membrane"/>
    <property type="evidence" value="ECO:0007669"/>
    <property type="project" value="UniProtKB-SubCell"/>
</dbReference>
<dbReference type="Pfam" id="PF03547">
    <property type="entry name" value="Mem_trans"/>
    <property type="match status" value="2"/>
</dbReference>
<feature type="transmembrane region" description="Helical" evidence="8">
    <location>
        <begin position="163"/>
        <end position="183"/>
    </location>
</feature>
<feature type="transmembrane region" description="Helical" evidence="8">
    <location>
        <begin position="286"/>
        <end position="306"/>
    </location>
</feature>
<name>A0A927IH63_9BACT</name>
<evidence type="ECO:0000256" key="5">
    <source>
        <dbReference type="ARBA" id="ARBA00022692"/>
    </source>
</evidence>
<feature type="transmembrane region" description="Helical" evidence="8">
    <location>
        <begin position="68"/>
        <end position="88"/>
    </location>
</feature>
<keyword evidence="3" id="KW-0813">Transport</keyword>
<accession>A0A927IH63</accession>
<evidence type="ECO:0000256" key="2">
    <source>
        <dbReference type="ARBA" id="ARBA00010145"/>
    </source>
</evidence>
<feature type="transmembrane region" description="Helical" evidence="8">
    <location>
        <begin position="100"/>
        <end position="117"/>
    </location>
</feature>
<evidence type="ECO:0000313" key="10">
    <source>
        <dbReference type="Proteomes" id="UP000622317"/>
    </source>
</evidence>
<dbReference type="EMBL" id="JACYFG010000007">
    <property type="protein sequence ID" value="MBD5779398.1"/>
    <property type="molecule type" value="Genomic_DNA"/>
</dbReference>
<keyword evidence="6 8" id="KW-1133">Transmembrane helix</keyword>
<feature type="transmembrane region" description="Helical" evidence="8">
    <location>
        <begin position="129"/>
        <end position="151"/>
    </location>
</feature>
<comment type="subcellular location">
    <subcellularLocation>
        <location evidence="1">Cell membrane</location>
        <topology evidence="1">Multi-pass membrane protein</topology>
    </subcellularLocation>
</comment>
<evidence type="ECO:0000256" key="8">
    <source>
        <dbReference type="SAM" id="Phobius"/>
    </source>
</evidence>
<keyword evidence="7 8" id="KW-0472">Membrane</keyword>
<feature type="transmembrane region" description="Helical" evidence="8">
    <location>
        <begin position="257"/>
        <end position="277"/>
    </location>
</feature>
<evidence type="ECO:0000256" key="4">
    <source>
        <dbReference type="ARBA" id="ARBA00022475"/>
    </source>
</evidence>
<dbReference type="Gene3D" id="1.20.1530.20">
    <property type="match status" value="1"/>
</dbReference>
<dbReference type="InterPro" id="IPR004776">
    <property type="entry name" value="Mem_transp_PIN-like"/>
</dbReference>
<feature type="transmembrane region" description="Helical" evidence="8">
    <location>
        <begin position="38"/>
        <end position="56"/>
    </location>
</feature>
<organism evidence="9 10">
    <name type="scientific">Pelagicoccus enzymogenes</name>
    <dbReference type="NCBI Taxonomy" id="2773457"/>
    <lineage>
        <taxon>Bacteria</taxon>
        <taxon>Pseudomonadati</taxon>
        <taxon>Verrucomicrobiota</taxon>
        <taxon>Opitutia</taxon>
        <taxon>Puniceicoccales</taxon>
        <taxon>Pelagicoccaceae</taxon>
        <taxon>Pelagicoccus</taxon>
    </lineage>
</organism>
<evidence type="ECO:0000256" key="1">
    <source>
        <dbReference type="ARBA" id="ARBA00004651"/>
    </source>
</evidence>